<organism evidence="2 3">
    <name type="scientific">Candidatus Magasanikbacteria bacterium RIFCSPLOWO2_12_FULL_43_12</name>
    <dbReference type="NCBI Taxonomy" id="1798692"/>
    <lineage>
        <taxon>Bacteria</taxon>
        <taxon>Candidatus Magasanikiibacteriota</taxon>
    </lineage>
</organism>
<dbReference type="InterPro" id="IPR036058">
    <property type="entry name" value="Kazal_dom_sf"/>
</dbReference>
<dbReference type="EMBL" id="MFQN01000011">
    <property type="protein sequence ID" value="OGH75029.1"/>
    <property type="molecule type" value="Genomic_DNA"/>
</dbReference>
<proteinExistence type="predicted"/>
<dbReference type="InterPro" id="IPR002350">
    <property type="entry name" value="Kazal_dom"/>
</dbReference>
<dbReference type="SUPFAM" id="SSF100895">
    <property type="entry name" value="Kazal-type serine protease inhibitors"/>
    <property type="match status" value="1"/>
</dbReference>
<name>A0A1F6MTM6_9BACT</name>
<dbReference type="Pfam" id="PF00050">
    <property type="entry name" value="Kazal_1"/>
    <property type="match status" value="1"/>
</dbReference>
<dbReference type="SMART" id="SM00280">
    <property type="entry name" value="KAZAL"/>
    <property type="match status" value="1"/>
</dbReference>
<dbReference type="PROSITE" id="PS51465">
    <property type="entry name" value="KAZAL_2"/>
    <property type="match status" value="1"/>
</dbReference>
<comment type="caution">
    <text evidence="2">The sequence shown here is derived from an EMBL/GenBank/DDBJ whole genome shotgun (WGS) entry which is preliminary data.</text>
</comment>
<evidence type="ECO:0000313" key="3">
    <source>
        <dbReference type="Proteomes" id="UP000178347"/>
    </source>
</evidence>
<protein>
    <recommendedName>
        <fullName evidence="1">Kazal-like domain-containing protein</fullName>
    </recommendedName>
</protein>
<reference evidence="2 3" key="1">
    <citation type="journal article" date="2016" name="Nat. Commun.">
        <title>Thousands of microbial genomes shed light on interconnected biogeochemical processes in an aquifer system.</title>
        <authorList>
            <person name="Anantharaman K."/>
            <person name="Brown C.T."/>
            <person name="Hug L.A."/>
            <person name="Sharon I."/>
            <person name="Castelle C.J."/>
            <person name="Probst A.J."/>
            <person name="Thomas B.C."/>
            <person name="Singh A."/>
            <person name="Wilkins M.J."/>
            <person name="Karaoz U."/>
            <person name="Brodie E.L."/>
            <person name="Williams K.H."/>
            <person name="Hubbard S.S."/>
            <person name="Banfield J.F."/>
        </authorList>
    </citation>
    <scope>NUCLEOTIDE SEQUENCE [LARGE SCALE GENOMIC DNA]</scope>
</reference>
<dbReference type="InterPro" id="IPR054243">
    <property type="entry name" value="DUF6970"/>
</dbReference>
<dbReference type="CDD" id="cd00104">
    <property type="entry name" value="KAZAL_FS"/>
    <property type="match status" value="1"/>
</dbReference>
<dbReference type="Pfam" id="PF22311">
    <property type="entry name" value="DUF6970"/>
    <property type="match status" value="1"/>
</dbReference>
<sequence>MFKNYKLKIKNYQSIVFSMNQQIKLILLLTIVLIIVGAGCFTKTPKTTTETATTTVEIIKKKPKIDTSANPAQNYCEKTGNELIIRFDETASSSIAYCRFADMTECEVEKYFRQTCAPGQSAEQYSPQEKMDNFATCTNEYEPVCGANGTTYTNTCLAQVQGIIITHTGVCAPAEQKQTATENKNSAIVSNSAQTKKPTAAVSQSANDPSGWLGIVKDFALSAPKSNPPAFIEKCAYSGIDSYYFSPGCDGCVTTLYDKNGKIVCYPSNDLDNTCPAYFTGAYRSNYCSKVWKDER</sequence>
<dbReference type="STRING" id="1798692.A3G00_01610"/>
<gene>
    <name evidence="2" type="ORF">A3G00_01610</name>
</gene>
<evidence type="ECO:0000259" key="1">
    <source>
        <dbReference type="PROSITE" id="PS51465"/>
    </source>
</evidence>
<dbReference type="Gene3D" id="3.30.60.30">
    <property type="match status" value="1"/>
</dbReference>
<evidence type="ECO:0000313" key="2">
    <source>
        <dbReference type="EMBL" id="OGH75029.1"/>
    </source>
</evidence>
<feature type="domain" description="Kazal-like" evidence="1">
    <location>
        <begin position="125"/>
        <end position="173"/>
    </location>
</feature>
<dbReference type="Pfam" id="PF03891">
    <property type="entry name" value="DUF333"/>
    <property type="match status" value="1"/>
</dbReference>
<dbReference type="Proteomes" id="UP000178347">
    <property type="component" value="Unassembled WGS sequence"/>
</dbReference>
<dbReference type="InterPro" id="IPR005590">
    <property type="entry name" value="DUF333"/>
</dbReference>
<accession>A0A1F6MTM6</accession>
<dbReference type="AlphaFoldDB" id="A0A1F6MTM6"/>